<protein>
    <submittedName>
        <fullName evidence="1">Uncharacterized protein</fullName>
    </submittedName>
</protein>
<keyword evidence="2" id="KW-1185">Reference proteome</keyword>
<evidence type="ECO:0000313" key="1">
    <source>
        <dbReference type="EMBL" id="RCW86621.1"/>
    </source>
</evidence>
<gene>
    <name evidence="1" type="ORF">DFP89_1045</name>
</gene>
<dbReference type="RefSeq" id="WP_181870255.1">
    <property type="nucleotide sequence ID" value="NZ_QPJL01000004.1"/>
</dbReference>
<evidence type="ECO:0000313" key="2">
    <source>
        <dbReference type="Proteomes" id="UP000253345"/>
    </source>
</evidence>
<dbReference type="Proteomes" id="UP000253345">
    <property type="component" value="Unassembled WGS sequence"/>
</dbReference>
<comment type="caution">
    <text evidence="1">The sequence shown here is derived from an EMBL/GenBank/DDBJ whole genome shotgun (WGS) entry which is preliminary data.</text>
</comment>
<accession>A0A368Z2J1</accession>
<sequence length="58" mass="6323">MAIHCHNTPGLPDASLHIIRDMILLALDATENPAMTERNRIEARATLAEALDAMEGRA</sequence>
<organism evidence="1 2">
    <name type="scientific">Paracoccus lutimaris</name>
    <dbReference type="NCBI Taxonomy" id="1490030"/>
    <lineage>
        <taxon>Bacteria</taxon>
        <taxon>Pseudomonadati</taxon>
        <taxon>Pseudomonadota</taxon>
        <taxon>Alphaproteobacteria</taxon>
        <taxon>Rhodobacterales</taxon>
        <taxon>Paracoccaceae</taxon>
        <taxon>Paracoccus</taxon>
    </lineage>
</organism>
<name>A0A368Z2J1_9RHOB</name>
<dbReference type="AlphaFoldDB" id="A0A368Z2J1"/>
<dbReference type="EMBL" id="QPJL01000004">
    <property type="protein sequence ID" value="RCW86621.1"/>
    <property type="molecule type" value="Genomic_DNA"/>
</dbReference>
<reference evidence="1 2" key="1">
    <citation type="submission" date="2018-07" db="EMBL/GenBank/DDBJ databases">
        <title>Genomic Encyclopedia of Type Strains, Phase III (KMG-III): the genomes of soil and plant-associated and newly described type strains.</title>
        <authorList>
            <person name="Whitman W."/>
        </authorList>
    </citation>
    <scope>NUCLEOTIDE SEQUENCE [LARGE SCALE GENOMIC DNA]</scope>
    <source>
        <strain evidence="1 2">CECT 8525</strain>
    </source>
</reference>
<proteinExistence type="predicted"/>